<name>A0ABM6RNU3_9FIRM</name>
<dbReference type="Pfam" id="PF02518">
    <property type="entry name" value="HATPase_c"/>
    <property type="match status" value="1"/>
</dbReference>
<dbReference type="GO" id="GO:0016301">
    <property type="term" value="F:kinase activity"/>
    <property type="evidence" value="ECO:0007669"/>
    <property type="project" value="UniProtKB-KW"/>
</dbReference>
<feature type="domain" description="HAMP" evidence="11">
    <location>
        <begin position="57"/>
        <end position="109"/>
    </location>
</feature>
<dbReference type="InterPro" id="IPR000014">
    <property type="entry name" value="PAS"/>
</dbReference>
<dbReference type="SUPFAM" id="SSF47384">
    <property type="entry name" value="Homodimeric domain of signal transducing histidine kinase"/>
    <property type="match status" value="1"/>
</dbReference>
<keyword evidence="5" id="KW-0808">Transferase</keyword>
<dbReference type="EC" id="2.7.13.3" evidence="3"/>
<evidence type="ECO:0000256" key="5">
    <source>
        <dbReference type="ARBA" id="ARBA00022679"/>
    </source>
</evidence>
<keyword evidence="8" id="KW-0472">Membrane</keyword>
<dbReference type="InterPro" id="IPR036097">
    <property type="entry name" value="HisK_dim/P_sf"/>
</dbReference>
<comment type="subcellular location">
    <subcellularLocation>
        <location evidence="2">Membrane</location>
    </subcellularLocation>
</comment>
<feature type="domain" description="PAS" evidence="10">
    <location>
        <begin position="114"/>
        <end position="162"/>
    </location>
</feature>
<dbReference type="SUPFAM" id="SSF55785">
    <property type="entry name" value="PYP-like sensor domain (PAS domain)"/>
    <property type="match status" value="1"/>
</dbReference>
<dbReference type="CDD" id="cd00075">
    <property type="entry name" value="HATPase"/>
    <property type="match status" value="1"/>
</dbReference>
<dbReference type="PRINTS" id="PR00344">
    <property type="entry name" value="BCTRLSENSOR"/>
</dbReference>
<dbReference type="InterPro" id="IPR035965">
    <property type="entry name" value="PAS-like_dom_sf"/>
</dbReference>
<dbReference type="InterPro" id="IPR003660">
    <property type="entry name" value="HAMP_dom"/>
</dbReference>
<dbReference type="InterPro" id="IPR036890">
    <property type="entry name" value="HATPase_C_sf"/>
</dbReference>
<dbReference type="SMART" id="SM00091">
    <property type="entry name" value="PAS"/>
    <property type="match status" value="1"/>
</dbReference>
<dbReference type="InterPro" id="IPR050351">
    <property type="entry name" value="BphY/WalK/GraS-like"/>
</dbReference>
<proteinExistence type="predicted"/>
<dbReference type="CDD" id="cd00082">
    <property type="entry name" value="HisKA"/>
    <property type="match status" value="1"/>
</dbReference>
<evidence type="ECO:0000256" key="4">
    <source>
        <dbReference type="ARBA" id="ARBA00022553"/>
    </source>
</evidence>
<dbReference type="Gene3D" id="1.10.8.500">
    <property type="entry name" value="HAMP domain in histidine kinase"/>
    <property type="match status" value="1"/>
</dbReference>
<dbReference type="Gene3D" id="3.30.450.20">
    <property type="entry name" value="PAS domain"/>
    <property type="match status" value="1"/>
</dbReference>
<dbReference type="Pfam" id="PF00989">
    <property type="entry name" value="PAS"/>
    <property type="match status" value="1"/>
</dbReference>
<dbReference type="CDD" id="cd00130">
    <property type="entry name" value="PAS"/>
    <property type="match status" value="1"/>
</dbReference>
<dbReference type="NCBIfam" id="TIGR00229">
    <property type="entry name" value="sensory_box"/>
    <property type="match status" value="1"/>
</dbReference>
<dbReference type="EMBL" id="CP019454">
    <property type="protein sequence ID" value="AUW93026.1"/>
    <property type="molecule type" value="Genomic_DNA"/>
</dbReference>
<evidence type="ECO:0000313" key="13">
    <source>
        <dbReference type="Proteomes" id="UP000325292"/>
    </source>
</evidence>
<keyword evidence="4" id="KW-0597">Phosphoprotein</keyword>
<dbReference type="InterPro" id="IPR003594">
    <property type="entry name" value="HATPase_dom"/>
</dbReference>
<evidence type="ECO:0000259" key="11">
    <source>
        <dbReference type="PROSITE" id="PS50885"/>
    </source>
</evidence>
<dbReference type="InterPro" id="IPR013767">
    <property type="entry name" value="PAS_fold"/>
</dbReference>
<evidence type="ECO:0000256" key="2">
    <source>
        <dbReference type="ARBA" id="ARBA00004370"/>
    </source>
</evidence>
<reference evidence="12 13" key="1">
    <citation type="journal article" date="2019" name="Sci. Rep.">
        <title>Sulfobacillus thermotolerans: new insights into resistance and metabolic capacities of acidophilic chemolithotrophs.</title>
        <authorList>
            <person name="Panyushkina A.E."/>
            <person name="Babenko V.V."/>
            <person name="Nikitina A.S."/>
            <person name="Selezneva O.V."/>
            <person name="Tsaplina I.A."/>
            <person name="Letarova M.A."/>
            <person name="Kostryukova E.S."/>
            <person name="Letarov A.V."/>
        </authorList>
    </citation>
    <scope>NUCLEOTIDE SEQUENCE [LARGE SCALE GENOMIC DNA]</scope>
    <source>
        <strain evidence="12 13">Kr1</strain>
    </source>
</reference>
<comment type="catalytic activity">
    <reaction evidence="1">
        <text>ATP + protein L-histidine = ADP + protein N-phospho-L-histidine.</text>
        <dbReference type="EC" id="2.7.13.3"/>
    </reaction>
</comment>
<dbReference type="PROSITE" id="PS50109">
    <property type="entry name" value="HIS_KIN"/>
    <property type="match status" value="1"/>
</dbReference>
<keyword evidence="7" id="KW-0902">Two-component regulatory system</keyword>
<accession>A0ABM6RNU3</accession>
<dbReference type="PANTHER" id="PTHR45453:SF1">
    <property type="entry name" value="PHOSPHATE REGULON SENSOR PROTEIN PHOR"/>
    <property type="match status" value="1"/>
</dbReference>
<dbReference type="SMART" id="SM00387">
    <property type="entry name" value="HATPase_c"/>
    <property type="match status" value="1"/>
</dbReference>
<keyword evidence="6 12" id="KW-0418">Kinase</keyword>
<dbReference type="Gene3D" id="3.30.565.10">
    <property type="entry name" value="Histidine kinase-like ATPase, C-terminal domain"/>
    <property type="match status" value="1"/>
</dbReference>
<dbReference type="PROSITE" id="PS50885">
    <property type="entry name" value="HAMP"/>
    <property type="match status" value="1"/>
</dbReference>
<dbReference type="InterPro" id="IPR003661">
    <property type="entry name" value="HisK_dim/P_dom"/>
</dbReference>
<dbReference type="CDD" id="cd06225">
    <property type="entry name" value="HAMP"/>
    <property type="match status" value="1"/>
</dbReference>
<evidence type="ECO:0000313" key="12">
    <source>
        <dbReference type="EMBL" id="AUW93026.1"/>
    </source>
</evidence>
<protein>
    <recommendedName>
        <fullName evidence="3">histidine kinase</fullName>
        <ecNumber evidence="3">2.7.13.3</ecNumber>
    </recommendedName>
</protein>
<organism evidence="12 13">
    <name type="scientific">Sulfobacillus thermotolerans</name>
    <dbReference type="NCBI Taxonomy" id="338644"/>
    <lineage>
        <taxon>Bacteria</taxon>
        <taxon>Bacillati</taxon>
        <taxon>Bacillota</taxon>
        <taxon>Clostridia</taxon>
        <taxon>Eubacteriales</taxon>
        <taxon>Clostridiales Family XVII. Incertae Sedis</taxon>
        <taxon>Sulfobacillus</taxon>
    </lineage>
</organism>
<keyword evidence="13" id="KW-1185">Reference proteome</keyword>
<evidence type="ECO:0000256" key="6">
    <source>
        <dbReference type="ARBA" id="ARBA00022777"/>
    </source>
</evidence>
<evidence type="ECO:0000256" key="3">
    <source>
        <dbReference type="ARBA" id="ARBA00012438"/>
    </source>
</evidence>
<evidence type="ECO:0000256" key="1">
    <source>
        <dbReference type="ARBA" id="ARBA00000085"/>
    </source>
</evidence>
<dbReference type="SUPFAM" id="SSF55874">
    <property type="entry name" value="ATPase domain of HSP90 chaperone/DNA topoisomerase II/histidine kinase"/>
    <property type="match status" value="1"/>
</dbReference>
<sequence length="460" mass="50315">MKKCKRCFLLPLGILGLATLAGIVMPTAHGPVEALILYIAAWLWALRFADWLRQRDRLLDETVVQLTETVDRWASGDLQARVYLDQADPLDSLAHGMNRVAEVLAERTEDLQQDKERLEAILSSMANGIIILGHGLTITLINQAAYELFGIPPGNVIGRHLLEVVRDMALDDAVAKVTQEGGTETVLWSPPDNDSLVVEVTAGALNQPIGGLGAVLVARNVSAQKQVERMRQDFVANVSHELQTPLTVIRGFTETLLDNPDDPSARRFLELIHEEAGRMSRLVDDLLTLSRMEHHSMPMTRQPVDIPVLVESMAVKLAPRIEAAELTLDNRVPQHMPLVSGDPDLLAEVLMNLVANAVQYTPAGGLITVSMALDVGSHMVGISVKDTGIGIPAQDLPRIFERFYRVDRARSRASGGTGLGLAIVKHIMELHGGRIEVKSTVGAGTEFIVWLMEYESEQGG</sequence>
<dbReference type="Proteomes" id="UP000325292">
    <property type="component" value="Chromosome"/>
</dbReference>
<feature type="domain" description="Histidine kinase" evidence="9">
    <location>
        <begin position="237"/>
        <end position="455"/>
    </location>
</feature>
<gene>
    <name evidence="12" type="ORF">BXT84_02890</name>
</gene>
<dbReference type="InterPro" id="IPR004358">
    <property type="entry name" value="Sig_transdc_His_kin-like_C"/>
</dbReference>
<dbReference type="PROSITE" id="PS50112">
    <property type="entry name" value="PAS"/>
    <property type="match status" value="1"/>
</dbReference>
<evidence type="ECO:0000259" key="10">
    <source>
        <dbReference type="PROSITE" id="PS50112"/>
    </source>
</evidence>
<dbReference type="Gene3D" id="1.10.287.130">
    <property type="match status" value="1"/>
</dbReference>
<dbReference type="PANTHER" id="PTHR45453">
    <property type="entry name" value="PHOSPHATE REGULON SENSOR PROTEIN PHOR"/>
    <property type="match status" value="1"/>
</dbReference>
<dbReference type="Pfam" id="PF00512">
    <property type="entry name" value="HisKA"/>
    <property type="match status" value="1"/>
</dbReference>
<evidence type="ECO:0000256" key="8">
    <source>
        <dbReference type="ARBA" id="ARBA00023136"/>
    </source>
</evidence>
<dbReference type="SMART" id="SM00388">
    <property type="entry name" value="HisKA"/>
    <property type="match status" value="1"/>
</dbReference>
<dbReference type="InterPro" id="IPR005467">
    <property type="entry name" value="His_kinase_dom"/>
</dbReference>
<evidence type="ECO:0000259" key="9">
    <source>
        <dbReference type="PROSITE" id="PS50109"/>
    </source>
</evidence>
<evidence type="ECO:0000256" key="7">
    <source>
        <dbReference type="ARBA" id="ARBA00023012"/>
    </source>
</evidence>